<dbReference type="Proteomes" id="UP000664940">
    <property type="component" value="Unassembled WGS sequence"/>
</dbReference>
<dbReference type="EMBL" id="JABVXQ010000007">
    <property type="protein sequence ID" value="KAF6100038.1"/>
    <property type="molecule type" value="Genomic_DNA"/>
</dbReference>
<protein>
    <submittedName>
        <fullName evidence="1">Uncharacterized protein</fullName>
    </submittedName>
</protein>
<proteinExistence type="predicted"/>
<evidence type="ECO:0000313" key="1">
    <source>
        <dbReference type="EMBL" id="KAF6100038.1"/>
    </source>
</evidence>
<gene>
    <name evidence="1" type="ORF">HJG60_011740</name>
</gene>
<comment type="caution">
    <text evidence="1">The sequence shown here is derived from an EMBL/GenBank/DDBJ whole genome shotgun (WGS) entry which is preliminary data.</text>
</comment>
<organism evidence="1 2">
    <name type="scientific">Phyllostomus discolor</name>
    <name type="common">pale spear-nosed bat</name>
    <dbReference type="NCBI Taxonomy" id="89673"/>
    <lineage>
        <taxon>Eukaryota</taxon>
        <taxon>Metazoa</taxon>
        <taxon>Chordata</taxon>
        <taxon>Craniata</taxon>
        <taxon>Vertebrata</taxon>
        <taxon>Euteleostomi</taxon>
        <taxon>Mammalia</taxon>
        <taxon>Eutheria</taxon>
        <taxon>Laurasiatheria</taxon>
        <taxon>Chiroptera</taxon>
        <taxon>Yangochiroptera</taxon>
        <taxon>Phyllostomidae</taxon>
        <taxon>Phyllostominae</taxon>
        <taxon>Phyllostomus</taxon>
    </lineage>
</organism>
<accession>A0A833ZP69</accession>
<name>A0A833ZP69_9CHIR</name>
<reference evidence="1 2" key="1">
    <citation type="journal article" date="2020" name="Nature">
        <title>Six reference-quality genomes reveal evolution of bat adaptations.</title>
        <authorList>
            <person name="Jebb D."/>
            <person name="Huang Z."/>
            <person name="Pippel M."/>
            <person name="Hughes G.M."/>
            <person name="Lavrichenko K."/>
            <person name="Devanna P."/>
            <person name="Winkler S."/>
            <person name="Jermiin L.S."/>
            <person name="Skirmuntt E.C."/>
            <person name="Katzourakis A."/>
            <person name="Burkitt-Gray L."/>
            <person name="Ray D.A."/>
            <person name="Sullivan K.A.M."/>
            <person name="Roscito J.G."/>
            <person name="Kirilenko B.M."/>
            <person name="Davalos L.M."/>
            <person name="Corthals A.P."/>
            <person name="Power M.L."/>
            <person name="Jones G."/>
            <person name="Ransome R.D."/>
            <person name="Dechmann D.K.N."/>
            <person name="Locatelli A.G."/>
            <person name="Puechmaille S.J."/>
            <person name="Fedrigo O."/>
            <person name="Jarvis E.D."/>
            <person name="Hiller M."/>
            <person name="Vernes S.C."/>
            <person name="Myers E.W."/>
            <person name="Teeling E.C."/>
        </authorList>
    </citation>
    <scope>NUCLEOTIDE SEQUENCE [LARGE SCALE GENOMIC DNA]</scope>
    <source>
        <strain evidence="1">Bat1K_MPI-CBG_1</strain>
    </source>
</reference>
<evidence type="ECO:0000313" key="2">
    <source>
        <dbReference type="Proteomes" id="UP000664940"/>
    </source>
</evidence>
<sequence length="126" mass="14037">MSRKDLINEVSLNSVLNDECAYQADVMWCRETDEGLPSGGAVGRKHEDVKQHDADTIAARTRTLALREVVLELFASLLFFGLESTPSASRALHLKAGQRFPDTCQISLSKIPKEGWITLDKHLLNE</sequence>
<dbReference type="AlphaFoldDB" id="A0A833ZP69"/>